<dbReference type="RefSeq" id="WP_089737310.1">
    <property type="nucleotide sequence ID" value="NZ_FNEG01000004.1"/>
</dbReference>
<evidence type="ECO:0000313" key="3">
    <source>
        <dbReference type="Proteomes" id="UP000199426"/>
    </source>
</evidence>
<dbReference type="Proteomes" id="UP000251670">
    <property type="component" value="Unassembled WGS sequence"/>
</dbReference>
<evidence type="ECO:0000313" key="1">
    <source>
        <dbReference type="EMBL" id="SDJ22934.1"/>
    </source>
</evidence>
<keyword evidence="3" id="KW-1185">Reference proteome</keyword>
<name>A0A2X2XQI5_CHRJE</name>
<sequence length="125" mass="14964">MYKEFGFWKEYGSHYSDSPSINSYRNKLINESYDKDKLVNYLNSGGIVAASSKFNFPHIFFNNTDRYGEFLLLTDGFWIWPEDLAEYVLGFDVVLPDDWYLHIIKNNYKISIEIKSEQEYIDWRD</sequence>
<dbReference type="STRING" id="445960.SAMN05421542_3090"/>
<reference evidence="2 4" key="2">
    <citation type="submission" date="2018-06" db="EMBL/GenBank/DDBJ databases">
        <authorList>
            <consortium name="Pathogen Informatics"/>
            <person name="Doyle S."/>
        </authorList>
    </citation>
    <scope>NUCLEOTIDE SEQUENCE [LARGE SCALE GENOMIC DNA]</scope>
    <source>
        <strain evidence="2 4">NCTC13492</strain>
    </source>
</reference>
<dbReference type="Proteomes" id="UP000199426">
    <property type="component" value="Unassembled WGS sequence"/>
</dbReference>
<reference evidence="1 3" key="1">
    <citation type="submission" date="2016-10" db="EMBL/GenBank/DDBJ databases">
        <authorList>
            <person name="Varghese N."/>
            <person name="Submissions S."/>
        </authorList>
    </citation>
    <scope>NUCLEOTIDE SEQUENCE [LARGE SCALE GENOMIC DNA]</scope>
    <source>
        <strain evidence="1 3">DSM 19299</strain>
    </source>
</reference>
<dbReference type="OrthoDB" id="275232at2"/>
<evidence type="ECO:0000313" key="4">
    <source>
        <dbReference type="Proteomes" id="UP000251670"/>
    </source>
</evidence>
<proteinExistence type="predicted"/>
<dbReference type="AlphaFoldDB" id="A0A2X2XQI5"/>
<protein>
    <submittedName>
        <fullName evidence="2">Uncharacterized protein</fullName>
    </submittedName>
</protein>
<organism evidence="2 4">
    <name type="scientific">Chryseobacterium jejuense</name>
    <dbReference type="NCBI Taxonomy" id="445960"/>
    <lineage>
        <taxon>Bacteria</taxon>
        <taxon>Pseudomonadati</taxon>
        <taxon>Bacteroidota</taxon>
        <taxon>Flavobacteriia</taxon>
        <taxon>Flavobacteriales</taxon>
        <taxon>Weeksellaceae</taxon>
        <taxon>Chryseobacterium group</taxon>
        <taxon>Chryseobacterium</taxon>
    </lineage>
</organism>
<accession>A0A2X2XQI5</accession>
<dbReference type="EMBL" id="UAWB01000002">
    <property type="protein sequence ID" value="SQB28680.1"/>
    <property type="molecule type" value="Genomic_DNA"/>
</dbReference>
<gene>
    <name evidence="2" type="ORF">NCTC13492_01905</name>
    <name evidence="1" type="ORF">SAMN05421542_3090</name>
</gene>
<dbReference type="EMBL" id="FNEG01000004">
    <property type="protein sequence ID" value="SDJ22934.1"/>
    <property type="molecule type" value="Genomic_DNA"/>
</dbReference>
<evidence type="ECO:0000313" key="2">
    <source>
        <dbReference type="EMBL" id="SQB28680.1"/>
    </source>
</evidence>